<proteinExistence type="inferred from homology"/>
<keyword evidence="4" id="KW-0406">Ion transport</keyword>
<evidence type="ECO:0000256" key="4">
    <source>
        <dbReference type="ARBA" id="ARBA00022496"/>
    </source>
</evidence>
<evidence type="ECO:0000256" key="5">
    <source>
        <dbReference type="ARBA" id="ARBA00022729"/>
    </source>
</evidence>
<dbReference type="PANTHER" id="PTHR30532:SF28">
    <property type="entry name" value="PETROBACTIN-BINDING PROTEIN YCLQ"/>
    <property type="match status" value="1"/>
</dbReference>
<dbReference type="PANTHER" id="PTHR30532">
    <property type="entry name" value="IRON III DICITRATE-BINDING PERIPLASMIC PROTEIN"/>
    <property type="match status" value="1"/>
</dbReference>
<evidence type="ECO:0000259" key="6">
    <source>
        <dbReference type="PROSITE" id="PS50983"/>
    </source>
</evidence>
<comment type="similarity">
    <text evidence="2">Belongs to the bacterial solute-binding protein 8 family.</text>
</comment>
<name>A0ABT5WFM4_9GAMM</name>
<dbReference type="PROSITE" id="PS50983">
    <property type="entry name" value="FE_B12_PBP"/>
    <property type="match status" value="1"/>
</dbReference>
<reference evidence="7" key="1">
    <citation type="submission" date="2023-01" db="EMBL/GenBank/DDBJ databases">
        <title>Psychroserpens sp. MSW6 and Marinomonas sp. RSW2, isolated from seawater.</title>
        <authorList>
            <person name="Kristyanto S."/>
            <person name="Jung J."/>
            <person name="Kim J.M."/>
            <person name="Jeon C.O."/>
        </authorList>
    </citation>
    <scope>NUCLEOTIDE SEQUENCE</scope>
    <source>
        <strain evidence="7">RSW2</strain>
    </source>
</reference>
<keyword evidence="8" id="KW-1185">Reference proteome</keyword>
<keyword evidence="4" id="KW-0408">Iron</keyword>
<dbReference type="PROSITE" id="PS51257">
    <property type="entry name" value="PROKAR_LIPOPROTEIN"/>
    <property type="match status" value="1"/>
</dbReference>
<comment type="caution">
    <text evidence="7">The sequence shown here is derived from an EMBL/GenBank/DDBJ whole genome shotgun (WGS) entry which is preliminary data.</text>
</comment>
<dbReference type="Proteomes" id="UP001139522">
    <property type="component" value="Unassembled WGS sequence"/>
</dbReference>
<keyword evidence="3" id="KW-0813">Transport</keyword>
<feature type="domain" description="Fe/B12 periplasmic-binding" evidence="6">
    <location>
        <begin position="75"/>
        <end position="342"/>
    </location>
</feature>
<dbReference type="InterPro" id="IPR051313">
    <property type="entry name" value="Bact_iron-sidero_bind"/>
</dbReference>
<evidence type="ECO:0000256" key="3">
    <source>
        <dbReference type="ARBA" id="ARBA00022448"/>
    </source>
</evidence>
<dbReference type="SUPFAM" id="SSF53807">
    <property type="entry name" value="Helical backbone' metal receptor"/>
    <property type="match status" value="1"/>
</dbReference>
<dbReference type="CDD" id="cd01140">
    <property type="entry name" value="FatB"/>
    <property type="match status" value="1"/>
</dbReference>
<evidence type="ECO:0000313" key="8">
    <source>
        <dbReference type="Proteomes" id="UP001139522"/>
    </source>
</evidence>
<dbReference type="InterPro" id="IPR033870">
    <property type="entry name" value="FatB"/>
</dbReference>
<dbReference type="Gene3D" id="3.40.50.1980">
    <property type="entry name" value="Nitrogenase molybdenum iron protein domain"/>
    <property type="match status" value="2"/>
</dbReference>
<organism evidence="7 8">
    <name type="scientific">Marinomonas maritima</name>
    <dbReference type="NCBI Taxonomy" id="2940935"/>
    <lineage>
        <taxon>Bacteria</taxon>
        <taxon>Pseudomonadati</taxon>
        <taxon>Pseudomonadota</taxon>
        <taxon>Gammaproteobacteria</taxon>
        <taxon>Oceanospirillales</taxon>
        <taxon>Oceanospirillaceae</taxon>
        <taxon>Marinomonas</taxon>
    </lineage>
</organism>
<keyword evidence="4" id="KW-0410">Iron transport</keyword>
<dbReference type="EMBL" id="JAMZEG020000002">
    <property type="protein sequence ID" value="MDE8603620.1"/>
    <property type="molecule type" value="Genomic_DNA"/>
</dbReference>
<comment type="subcellular location">
    <subcellularLocation>
        <location evidence="1">Cell envelope</location>
    </subcellularLocation>
</comment>
<keyword evidence="5" id="KW-0732">Signal</keyword>
<sequence length="342" mass="38196">MNIFAKNRFISKKSISKHGLTMAFFFISTVLLYGCNQQENETSDTGITQSSQDDFKPITIEHRLGSAVIAHRPQRVAALGMNDVDLLDVLGVSIAGMPKDFVPEYLSEYANDPEIMDLGAIVQPNMERVYSLKPDLVLISPLHASHYEQLSELAPTLYFDVNYKDSGSDHFDIVRDHLLTLGAIFGKETLANSKAAELDAKVANAQTIIQNRPEKAMIVIHNNGAYRFLGEKSRYGFVFEALGVQSIHSPIEAGLHGQPISSEFIYENNPDIIYVLDRTAVMERQSGLNRENMENPLLRQTNAWKNNRVIFVDSEAWYIVGAGVSALEIIIDDVLKGYRNGE</sequence>
<evidence type="ECO:0000256" key="2">
    <source>
        <dbReference type="ARBA" id="ARBA00008814"/>
    </source>
</evidence>
<dbReference type="InterPro" id="IPR002491">
    <property type="entry name" value="ABC_transptr_periplasmic_BD"/>
</dbReference>
<dbReference type="RefSeq" id="WP_255896094.1">
    <property type="nucleotide sequence ID" value="NZ_JAMZEG020000002.1"/>
</dbReference>
<evidence type="ECO:0000313" key="7">
    <source>
        <dbReference type="EMBL" id="MDE8603620.1"/>
    </source>
</evidence>
<evidence type="ECO:0000256" key="1">
    <source>
        <dbReference type="ARBA" id="ARBA00004196"/>
    </source>
</evidence>
<protein>
    <submittedName>
        <fullName evidence="7">Siderophore ABC transporter substrate-binding protein</fullName>
    </submittedName>
</protein>
<gene>
    <name evidence="7" type="ORF">M3I01_012025</name>
</gene>
<dbReference type="Pfam" id="PF01497">
    <property type="entry name" value="Peripla_BP_2"/>
    <property type="match status" value="1"/>
</dbReference>
<accession>A0ABT5WFM4</accession>